<evidence type="ECO:0000256" key="3">
    <source>
        <dbReference type="ARBA" id="ARBA00022679"/>
    </source>
</evidence>
<organism evidence="11 12">
    <name type="scientific">Symbiodinium natans</name>
    <dbReference type="NCBI Taxonomy" id="878477"/>
    <lineage>
        <taxon>Eukaryota</taxon>
        <taxon>Sar</taxon>
        <taxon>Alveolata</taxon>
        <taxon>Dinophyceae</taxon>
        <taxon>Suessiales</taxon>
        <taxon>Symbiodiniaceae</taxon>
        <taxon>Symbiodinium</taxon>
    </lineage>
</organism>
<evidence type="ECO:0000256" key="9">
    <source>
        <dbReference type="ARBA" id="ARBA00031547"/>
    </source>
</evidence>
<evidence type="ECO:0000256" key="7">
    <source>
        <dbReference type="ARBA" id="ARBA00022840"/>
    </source>
</evidence>
<evidence type="ECO:0000256" key="8">
    <source>
        <dbReference type="ARBA" id="ARBA00022842"/>
    </source>
</evidence>
<keyword evidence="4" id="KW-0548">Nucleotidyltransferase</keyword>
<evidence type="ECO:0000256" key="1">
    <source>
        <dbReference type="ARBA" id="ARBA00001946"/>
    </source>
</evidence>
<accession>A0A812PIN5</accession>
<gene>
    <name evidence="11" type="primary">selenoo1</name>
    <name evidence="11" type="ORF">SNAT2548_LOCUS17550</name>
</gene>
<reference evidence="11" key="1">
    <citation type="submission" date="2021-02" db="EMBL/GenBank/DDBJ databases">
        <authorList>
            <person name="Dougan E. K."/>
            <person name="Rhodes N."/>
            <person name="Thang M."/>
            <person name="Chan C."/>
        </authorList>
    </citation>
    <scope>NUCLEOTIDE SEQUENCE</scope>
</reference>
<dbReference type="GO" id="GO:0046872">
    <property type="term" value="F:metal ion binding"/>
    <property type="evidence" value="ECO:0007669"/>
    <property type="project" value="UniProtKB-KW"/>
</dbReference>
<keyword evidence="5" id="KW-0479">Metal-binding</keyword>
<keyword evidence="3" id="KW-0808">Transferase</keyword>
<keyword evidence="7" id="KW-0067">ATP-binding</keyword>
<evidence type="ECO:0000313" key="12">
    <source>
        <dbReference type="Proteomes" id="UP000604046"/>
    </source>
</evidence>
<feature type="region of interest" description="Disordered" evidence="10">
    <location>
        <begin position="57"/>
        <end position="86"/>
    </location>
</feature>
<keyword evidence="6" id="KW-0547">Nucleotide-binding</keyword>
<comment type="cofactor">
    <cofactor evidence="1">
        <name>Mg(2+)</name>
        <dbReference type="ChEBI" id="CHEBI:18420"/>
    </cofactor>
</comment>
<dbReference type="PANTHER" id="PTHR32057:SF14">
    <property type="entry name" value="PROTEIN ADENYLYLTRANSFERASE SELO, MITOCHONDRIAL"/>
    <property type="match status" value="1"/>
</dbReference>
<evidence type="ECO:0000256" key="2">
    <source>
        <dbReference type="ARBA" id="ARBA00009747"/>
    </source>
</evidence>
<keyword evidence="8" id="KW-0460">Magnesium</keyword>
<dbReference type="OrthoDB" id="445067at2759"/>
<dbReference type="GO" id="GO:0005524">
    <property type="term" value="F:ATP binding"/>
    <property type="evidence" value="ECO:0007669"/>
    <property type="project" value="UniProtKB-KW"/>
</dbReference>
<keyword evidence="12" id="KW-1185">Reference proteome</keyword>
<dbReference type="GO" id="GO:0070733">
    <property type="term" value="F:AMPylase activity"/>
    <property type="evidence" value="ECO:0007669"/>
    <property type="project" value="TreeGrafter"/>
</dbReference>
<comment type="caution">
    <text evidence="11">The sequence shown here is derived from an EMBL/GenBank/DDBJ whole genome shotgun (WGS) entry which is preliminary data.</text>
</comment>
<dbReference type="EMBL" id="CAJNDS010002115">
    <property type="protein sequence ID" value="CAE7335547.1"/>
    <property type="molecule type" value="Genomic_DNA"/>
</dbReference>
<dbReference type="Proteomes" id="UP000604046">
    <property type="component" value="Unassembled WGS sequence"/>
</dbReference>
<evidence type="ECO:0000256" key="10">
    <source>
        <dbReference type="SAM" id="MobiDB-lite"/>
    </source>
</evidence>
<dbReference type="InterPro" id="IPR003846">
    <property type="entry name" value="SelO"/>
</dbReference>
<evidence type="ECO:0000256" key="6">
    <source>
        <dbReference type="ARBA" id="ARBA00022741"/>
    </source>
</evidence>
<evidence type="ECO:0000256" key="4">
    <source>
        <dbReference type="ARBA" id="ARBA00022695"/>
    </source>
</evidence>
<dbReference type="PANTHER" id="PTHR32057">
    <property type="entry name" value="PROTEIN ADENYLYLTRANSFERASE SELO, MITOCHONDRIAL"/>
    <property type="match status" value="1"/>
</dbReference>
<name>A0A812PIN5_9DINO</name>
<dbReference type="Pfam" id="PF02696">
    <property type="entry name" value="SelO"/>
    <property type="match status" value="1"/>
</dbReference>
<evidence type="ECO:0000313" key="11">
    <source>
        <dbReference type="EMBL" id="CAE7335547.1"/>
    </source>
</evidence>
<dbReference type="AlphaFoldDB" id="A0A812PIN5"/>
<protein>
    <recommendedName>
        <fullName evidence="9">Selenoprotein O</fullName>
    </recommendedName>
</protein>
<sequence>MRYADQSRDTFAKVHCLPPRSLWAPVRWSVQLPTLRGLRRWSRGHWALHVPSRTGGRMWRGGRGAGRPRSRRGRGQGCGPGVRQPNPQYLARGCGDESNVSTGVQRIGISGEATAFPGSSTPGPGQCSRGTALGARCQRQGRTDCTVFRCGAAAPCAALLSRLRRTPVWLLVWAAGRRPSHVSRGGSWLRSFAGAGRGRCSLVAMGTDPQRPIFLEAAGVPVASTVAVLGSDFEEDRIIRDEWYSGEAAFKKPGITVRSMPSFLRFGSLQLAAKRQGLSGVETIARYVLAAVARMEAHDDAATAYLDQLPVTVPPELRARCFYGKLPEASCAAQAQSLPRAELLRCLLRRVTERTAALLAAWMAVGFAHGVMNTDNLSLLGITVDLNVFGFLSTYDPTWQPNYIDETARYAFGEQPDIARWNLQRLADALTGTSFVSDREPDAQLWPHRQPGEWMDRQEAAHILDRFNETFEVCRVARMELRLGFPATGRPCTADSPGPACLESRWRQWLTRARADYPRASRGLAEIGAGDAAAAAAKLASHAGAEGKDLDTLTALLREFRALHGEKDFAAAVRAAVPSVSPRSHILREAARVVEMEKPGDTAAAFLSEVQRLLASPHDTRALGLDELEDDPREAWRNVNLAGPPPPDMRSCANEGITLLNSIMRRLRIAVNVL</sequence>
<comment type="similarity">
    <text evidence="2">Belongs to the SELO family.</text>
</comment>
<proteinExistence type="inferred from homology"/>
<evidence type="ECO:0000256" key="5">
    <source>
        <dbReference type="ARBA" id="ARBA00022723"/>
    </source>
</evidence>